<keyword evidence="6" id="KW-1185">Reference proteome</keyword>
<sequence length="121" mass="13793">MQTLPWTISWMLWLLIACSAVINAAVNNLTGLLEVDLVFPQNDSYAPTNDMPIIFAIQNPELAPVLDITIMFDIYDRDDRFGNGSTSGIYDIQWANLSSSNPYFEYRTFSKFNREGCWAIL</sequence>
<dbReference type="InterPro" id="IPR055560">
    <property type="entry name" value="DUF7136"/>
</dbReference>
<evidence type="ECO:0000313" key="5">
    <source>
        <dbReference type="Proteomes" id="UP000245464"/>
    </source>
</evidence>
<proteinExistence type="predicted"/>
<reference evidence="3 5" key="1">
    <citation type="journal article" date="2018" name="BMC Genomics">
        <title>Comparative genomics of the wheat fungal pathogen Pyrenophora tritici-repentis reveals chromosomal variations and genome plasticity.</title>
        <authorList>
            <person name="Moolhuijzen P."/>
            <person name="See P.T."/>
            <person name="Hane J.K."/>
            <person name="Shi G."/>
            <person name="Liu Z."/>
            <person name="Oliver R.P."/>
            <person name="Moffat C.S."/>
        </authorList>
    </citation>
    <scope>NUCLEOTIDE SEQUENCE [LARGE SCALE GENOMIC DNA]</scope>
    <source>
        <strain evidence="3">M4</strain>
    </source>
</reference>
<keyword evidence="1" id="KW-0732">Signal</keyword>
<dbReference type="EMBL" id="NQIK02000008">
    <property type="protein sequence ID" value="KAF7567265.1"/>
    <property type="molecule type" value="Genomic_DNA"/>
</dbReference>
<organism evidence="3 5">
    <name type="scientific">Pyrenophora tritici-repentis</name>
    <dbReference type="NCBI Taxonomy" id="45151"/>
    <lineage>
        <taxon>Eukaryota</taxon>
        <taxon>Fungi</taxon>
        <taxon>Dikarya</taxon>
        <taxon>Ascomycota</taxon>
        <taxon>Pezizomycotina</taxon>
        <taxon>Dothideomycetes</taxon>
        <taxon>Pleosporomycetidae</taxon>
        <taxon>Pleosporales</taxon>
        <taxon>Pleosporineae</taxon>
        <taxon>Pleosporaceae</taxon>
        <taxon>Pyrenophora</taxon>
    </lineage>
</organism>
<evidence type="ECO:0000313" key="4">
    <source>
        <dbReference type="EMBL" id="KAI1515514.1"/>
    </source>
</evidence>
<evidence type="ECO:0000313" key="6">
    <source>
        <dbReference type="Proteomes" id="UP000249757"/>
    </source>
</evidence>
<reference evidence="4" key="2">
    <citation type="submission" date="2021-05" db="EMBL/GenBank/DDBJ databases">
        <authorList>
            <person name="Moolhuijzen P.M."/>
            <person name="Moffat C.S."/>
        </authorList>
    </citation>
    <scope>NUCLEOTIDE SEQUENCE</scope>
    <source>
        <strain evidence="4">86-124</strain>
    </source>
</reference>
<evidence type="ECO:0000256" key="1">
    <source>
        <dbReference type="SAM" id="SignalP"/>
    </source>
</evidence>
<reference evidence="6" key="4">
    <citation type="journal article" date="2022" name="Microb. Genom.">
        <title>A global pangenome for the wheat fungal pathogen Pyrenophora tritici-repentis and prediction of effector protein structural homology.</title>
        <authorList>
            <person name="Moolhuijzen P.M."/>
            <person name="See P.T."/>
            <person name="Shi G."/>
            <person name="Powell H.R."/>
            <person name="Cockram J."/>
            <person name="Jorgensen L.N."/>
            <person name="Benslimane H."/>
            <person name="Strelkov S.E."/>
            <person name="Turner J."/>
            <person name="Liu Z."/>
            <person name="Moffat C.S."/>
        </authorList>
    </citation>
    <scope>NUCLEOTIDE SEQUENCE [LARGE SCALE GENOMIC DNA]</scope>
</reference>
<feature type="signal peptide" evidence="1">
    <location>
        <begin position="1"/>
        <end position="20"/>
    </location>
</feature>
<evidence type="ECO:0000259" key="2">
    <source>
        <dbReference type="Pfam" id="PF23584"/>
    </source>
</evidence>
<comment type="caution">
    <text evidence="3">The sequence shown here is derived from an EMBL/GenBank/DDBJ whole genome shotgun (WGS) entry which is preliminary data.</text>
</comment>
<protein>
    <recommendedName>
        <fullName evidence="2">DUF7136 domain-containing protein</fullName>
    </recommendedName>
</protein>
<feature type="domain" description="DUF7136" evidence="2">
    <location>
        <begin position="30"/>
        <end position="120"/>
    </location>
</feature>
<dbReference type="Proteomes" id="UP000245464">
    <property type="component" value="Chromosome 8"/>
</dbReference>
<gene>
    <name evidence="4" type="ORF">Ptr86124_005515</name>
    <name evidence="3" type="ORF">PtrM4_138560</name>
</gene>
<name>A0A2W1HEN0_9PLEO</name>
<reference evidence="4" key="3">
    <citation type="journal article" date="2022" name="bioRxiv">
        <title>A global pangenome for the wheat fungal pathogen Pyrenophora tritici-repentis and prediction of effector protein structural homology.</title>
        <authorList>
            <person name="Moolhuijzen P."/>
            <person name="See P.T."/>
            <person name="Shi G."/>
            <person name="Powell H.R."/>
            <person name="Cockram J."/>
            <person name="Jorgensen L.N."/>
            <person name="Benslimane H."/>
            <person name="Strelkov S.E."/>
            <person name="Turner J."/>
            <person name="Liu Z."/>
            <person name="Moffat C.S."/>
        </authorList>
    </citation>
    <scope>NUCLEOTIDE SEQUENCE</scope>
    <source>
        <strain evidence="4">86-124</strain>
    </source>
</reference>
<evidence type="ECO:0000313" key="3">
    <source>
        <dbReference type="EMBL" id="KAF7567265.1"/>
    </source>
</evidence>
<feature type="chain" id="PRO_5042701322" description="DUF7136 domain-containing protein" evidence="1">
    <location>
        <begin position="21"/>
        <end position="121"/>
    </location>
</feature>
<dbReference type="Pfam" id="PF23584">
    <property type="entry name" value="DUF7136"/>
    <property type="match status" value="1"/>
</dbReference>
<dbReference type="AlphaFoldDB" id="A0A2W1HEN0"/>
<dbReference type="EMBL" id="NRDI02000006">
    <property type="protein sequence ID" value="KAI1515514.1"/>
    <property type="molecule type" value="Genomic_DNA"/>
</dbReference>
<dbReference type="Proteomes" id="UP000249757">
    <property type="component" value="Unassembled WGS sequence"/>
</dbReference>
<accession>A0A2W1HEN0</accession>